<dbReference type="InterPro" id="IPR050068">
    <property type="entry name" value="MurA_subfamily"/>
</dbReference>
<dbReference type="InterPro" id="IPR013792">
    <property type="entry name" value="RNA3'P_cycl/enolpyr_Trfase_a/b"/>
</dbReference>
<evidence type="ECO:0000256" key="2">
    <source>
        <dbReference type="ARBA" id="ARBA00004752"/>
    </source>
</evidence>
<evidence type="ECO:0000256" key="14">
    <source>
        <dbReference type="ARBA" id="ARBA00042842"/>
    </source>
</evidence>
<dbReference type="GO" id="GO:0008760">
    <property type="term" value="F:UDP-N-acetylglucosamine 1-carboxyvinyltransferase activity"/>
    <property type="evidence" value="ECO:0007669"/>
    <property type="project" value="UniProtKB-EC"/>
</dbReference>
<evidence type="ECO:0000256" key="5">
    <source>
        <dbReference type="ARBA" id="ARBA00022679"/>
    </source>
</evidence>
<comment type="catalytic activity">
    <reaction evidence="15">
        <text>phosphoenolpyruvate + UDP-N-acetyl-alpha-D-glucosamine = UDP-N-acetyl-3-O-(1-carboxyvinyl)-alpha-D-glucosamine + phosphate</text>
        <dbReference type="Rhea" id="RHEA:18681"/>
        <dbReference type="ChEBI" id="CHEBI:43474"/>
        <dbReference type="ChEBI" id="CHEBI:57705"/>
        <dbReference type="ChEBI" id="CHEBI:58702"/>
        <dbReference type="ChEBI" id="CHEBI:68483"/>
        <dbReference type="EC" id="2.5.1.7"/>
    </reaction>
</comment>
<dbReference type="AlphaFoldDB" id="A0AAW2CX78"/>
<dbReference type="InterPro" id="IPR036968">
    <property type="entry name" value="Enolpyruvate_Tfrase_sf"/>
</dbReference>
<keyword evidence="7" id="KW-0573">Peptidoglycan synthesis</keyword>
<dbReference type="Gene3D" id="3.65.10.10">
    <property type="entry name" value="Enolpyruvate transferase domain"/>
    <property type="match status" value="2"/>
</dbReference>
<evidence type="ECO:0000313" key="17">
    <source>
        <dbReference type="EMBL" id="KAL0001435.1"/>
    </source>
</evidence>
<evidence type="ECO:0000256" key="10">
    <source>
        <dbReference type="ARBA" id="ARBA00038367"/>
    </source>
</evidence>
<keyword evidence="6" id="KW-0133">Cell shape</keyword>
<evidence type="ECO:0000256" key="8">
    <source>
        <dbReference type="ARBA" id="ARBA00023306"/>
    </source>
</evidence>
<keyword evidence="5" id="KW-0808">Transferase</keyword>
<protein>
    <recommendedName>
        <fullName evidence="12">UDP-N-acetylglucosamine 1-carboxyvinyltransferase</fullName>
        <ecNumber evidence="11">2.5.1.7</ecNumber>
    </recommendedName>
    <alternativeName>
        <fullName evidence="13">Enoylpyruvate transferase</fullName>
    </alternativeName>
    <alternativeName>
        <fullName evidence="14">UDP-N-acetylglucosamine enolpyruvyl transferase</fullName>
    </alternativeName>
</protein>
<keyword evidence="8" id="KW-0131">Cell cycle</keyword>
<dbReference type="EC" id="2.5.1.7" evidence="11"/>
<dbReference type="GO" id="GO:0071555">
    <property type="term" value="P:cell wall organization"/>
    <property type="evidence" value="ECO:0007669"/>
    <property type="project" value="UniProtKB-KW"/>
</dbReference>
<dbReference type="NCBIfam" id="NF006873">
    <property type="entry name" value="PRK09369.1"/>
    <property type="match status" value="1"/>
</dbReference>
<accession>A0AAW2CX78</accession>
<comment type="caution">
    <text evidence="17">The sequence shown here is derived from an EMBL/GenBank/DDBJ whole genome shotgun (WGS) entry which is preliminary data.</text>
</comment>
<dbReference type="EMBL" id="JAZDWU010000005">
    <property type="protein sequence ID" value="KAL0001435.1"/>
    <property type="molecule type" value="Genomic_DNA"/>
</dbReference>
<dbReference type="SUPFAM" id="SSF55205">
    <property type="entry name" value="EPT/RTPC-like"/>
    <property type="match status" value="1"/>
</dbReference>
<name>A0AAW2CX78_9ROSI</name>
<evidence type="ECO:0000256" key="3">
    <source>
        <dbReference type="ARBA" id="ARBA00022490"/>
    </source>
</evidence>
<keyword evidence="4" id="KW-0132">Cell division</keyword>
<dbReference type="CDD" id="cd01555">
    <property type="entry name" value="UdpNAET"/>
    <property type="match status" value="1"/>
</dbReference>
<reference evidence="17 18" key="1">
    <citation type="submission" date="2024-01" db="EMBL/GenBank/DDBJ databases">
        <title>A telomere-to-telomere, gap-free genome of sweet tea (Lithocarpus litseifolius).</title>
        <authorList>
            <person name="Zhou J."/>
        </authorList>
    </citation>
    <scope>NUCLEOTIDE SEQUENCE [LARGE SCALE GENOMIC DNA]</scope>
    <source>
        <strain evidence="17">Zhou-2022a</strain>
        <tissue evidence="17">Leaf</tissue>
    </source>
</reference>
<dbReference type="GO" id="GO:0008360">
    <property type="term" value="P:regulation of cell shape"/>
    <property type="evidence" value="ECO:0007669"/>
    <property type="project" value="UniProtKB-KW"/>
</dbReference>
<dbReference type="HAMAP" id="MF_00111">
    <property type="entry name" value="MurA"/>
    <property type="match status" value="1"/>
</dbReference>
<dbReference type="GO" id="GO:0005737">
    <property type="term" value="C:cytoplasm"/>
    <property type="evidence" value="ECO:0007669"/>
    <property type="project" value="UniProtKB-SubCell"/>
</dbReference>
<evidence type="ECO:0000256" key="1">
    <source>
        <dbReference type="ARBA" id="ARBA00004496"/>
    </source>
</evidence>
<evidence type="ECO:0000259" key="16">
    <source>
        <dbReference type="Pfam" id="PF00275"/>
    </source>
</evidence>
<dbReference type="PANTHER" id="PTHR43783:SF1">
    <property type="entry name" value="UDP-N-ACETYLGLUCOSAMINE 1-CARBOXYVINYLTRANSFERASE"/>
    <property type="match status" value="1"/>
</dbReference>
<dbReference type="InterPro" id="IPR001986">
    <property type="entry name" value="Enolpyruvate_Tfrase_dom"/>
</dbReference>
<dbReference type="NCBIfam" id="TIGR01072">
    <property type="entry name" value="murA"/>
    <property type="match status" value="1"/>
</dbReference>
<evidence type="ECO:0000256" key="15">
    <source>
        <dbReference type="ARBA" id="ARBA00047527"/>
    </source>
</evidence>
<evidence type="ECO:0000256" key="7">
    <source>
        <dbReference type="ARBA" id="ARBA00022984"/>
    </source>
</evidence>
<dbReference type="PANTHER" id="PTHR43783">
    <property type="entry name" value="UDP-N-ACETYLGLUCOSAMINE 1-CARBOXYVINYLTRANSFERASE"/>
    <property type="match status" value="1"/>
</dbReference>
<keyword evidence="18" id="KW-1185">Reference proteome</keyword>
<evidence type="ECO:0000256" key="12">
    <source>
        <dbReference type="ARBA" id="ARBA00039754"/>
    </source>
</evidence>
<evidence type="ECO:0000256" key="4">
    <source>
        <dbReference type="ARBA" id="ARBA00022618"/>
    </source>
</evidence>
<gene>
    <name evidence="17" type="ORF">SO802_015216</name>
</gene>
<comment type="subcellular location">
    <subcellularLocation>
        <location evidence="1">Cytoplasm</location>
    </subcellularLocation>
</comment>
<feature type="domain" description="Enolpyruvate transferase" evidence="16">
    <location>
        <begin position="52"/>
        <end position="463"/>
    </location>
</feature>
<dbReference type="InterPro" id="IPR005750">
    <property type="entry name" value="UDP_GlcNAc_COvinyl_MurA"/>
</dbReference>
<evidence type="ECO:0000256" key="9">
    <source>
        <dbReference type="ARBA" id="ARBA00023316"/>
    </source>
</evidence>
<organism evidence="17 18">
    <name type="scientific">Lithocarpus litseifolius</name>
    <dbReference type="NCBI Taxonomy" id="425828"/>
    <lineage>
        <taxon>Eukaryota</taxon>
        <taxon>Viridiplantae</taxon>
        <taxon>Streptophyta</taxon>
        <taxon>Embryophyta</taxon>
        <taxon>Tracheophyta</taxon>
        <taxon>Spermatophyta</taxon>
        <taxon>Magnoliopsida</taxon>
        <taxon>eudicotyledons</taxon>
        <taxon>Gunneridae</taxon>
        <taxon>Pentapetalae</taxon>
        <taxon>rosids</taxon>
        <taxon>fabids</taxon>
        <taxon>Fagales</taxon>
        <taxon>Fagaceae</taxon>
        <taxon>Lithocarpus</taxon>
    </lineage>
</organism>
<sequence>MATPLSSFNFNFNFNPSTSTNTKPLLQNPHYTYTHFLSNSQTQNPDQKLTITGPSRLCGHVPISGSKNSALAILAATLCCSGTCKLNNVPNVSDTRDMASILTSLGAQIHVSLSQCDGQYLVNTDGVHSLEPCSDAIRKIRGGFFVIGPLLARFGEATVALPGGCDIGARPVDLFIRGLRALGAIVYVRNGKVQAHTENGRGLVGGRFQLDYPSVGATETLMMAACMADGVTVLSNVAQEPEVVDLACFLTKSGACIEGAGSDRLIIKGKCQLHGVECTISPDRIEAGTFMLAAAITRSCISVSHVIPSHLTYLIDKLLTSGCKIRQCNHDTLEISAASTDVKDLRGFDIKTSPFPGYPTDLQPQTMSLLATCIGSSIVEECVFDKRMGHVKELRKLGARIQLCGSTALVFGKDKGSLLRGSQLVATDLRGGMALVLAGLAAEGTTEISGAAHIYRGYENLEMKFQFLGADIKRLIPLACTY</sequence>
<dbReference type="GO" id="GO:0051301">
    <property type="term" value="P:cell division"/>
    <property type="evidence" value="ECO:0007669"/>
    <property type="project" value="UniProtKB-KW"/>
</dbReference>
<dbReference type="GO" id="GO:0019277">
    <property type="term" value="P:UDP-N-acetylgalactosamine biosynthetic process"/>
    <property type="evidence" value="ECO:0007669"/>
    <property type="project" value="InterPro"/>
</dbReference>
<evidence type="ECO:0000256" key="13">
    <source>
        <dbReference type="ARBA" id="ARBA00042443"/>
    </source>
</evidence>
<comment type="similarity">
    <text evidence="10">Belongs to the EPSP synthase family. MurA subfamily.</text>
</comment>
<proteinExistence type="inferred from homology"/>
<keyword evidence="9" id="KW-0961">Cell wall biogenesis/degradation</keyword>
<evidence type="ECO:0000256" key="11">
    <source>
        <dbReference type="ARBA" id="ARBA00039108"/>
    </source>
</evidence>
<dbReference type="Proteomes" id="UP001459277">
    <property type="component" value="Unassembled WGS sequence"/>
</dbReference>
<evidence type="ECO:0000313" key="18">
    <source>
        <dbReference type="Proteomes" id="UP001459277"/>
    </source>
</evidence>
<comment type="pathway">
    <text evidence="2">Cell wall biogenesis; peptidoglycan biosynthesis.</text>
</comment>
<keyword evidence="3" id="KW-0963">Cytoplasm</keyword>
<dbReference type="Pfam" id="PF00275">
    <property type="entry name" value="EPSP_synthase"/>
    <property type="match status" value="1"/>
</dbReference>
<evidence type="ECO:0000256" key="6">
    <source>
        <dbReference type="ARBA" id="ARBA00022960"/>
    </source>
</evidence>